<evidence type="ECO:0000313" key="2">
    <source>
        <dbReference type="Proteomes" id="UP000010953"/>
    </source>
</evidence>
<proteinExistence type="predicted"/>
<reference evidence="1" key="1">
    <citation type="submission" date="2013-01" db="EMBL/GenBank/DDBJ databases">
        <title>Genome assembly of Mariniradius saccharolyticus AK6.</title>
        <authorList>
            <person name="Vaidya B."/>
            <person name="Khatri I."/>
            <person name="Tanuku N.R.S."/>
            <person name="Subramanian S."/>
            <person name="Pinnaka A."/>
        </authorList>
    </citation>
    <scope>NUCLEOTIDE SEQUENCE [LARGE SCALE GENOMIC DNA]</scope>
    <source>
        <strain evidence="1">AK6</strain>
    </source>
</reference>
<evidence type="ECO:0000313" key="1">
    <source>
        <dbReference type="EMBL" id="EMS33435.1"/>
    </source>
</evidence>
<name>M7X7S6_9BACT</name>
<comment type="caution">
    <text evidence="1">The sequence shown here is derived from an EMBL/GenBank/DDBJ whole genome shotgun (WGS) entry which is preliminary data.</text>
</comment>
<sequence length="37" mass="4699">MQIRVLFWNFWFQSLETHPHEVFAFFTENQFTRPRNP</sequence>
<dbReference type="EMBL" id="AMZY02000009">
    <property type="protein sequence ID" value="EMS33435.1"/>
    <property type="molecule type" value="Genomic_DNA"/>
</dbReference>
<dbReference type="STRING" id="1239962.C943_04313"/>
<dbReference type="Proteomes" id="UP000010953">
    <property type="component" value="Unassembled WGS sequence"/>
</dbReference>
<keyword evidence="2" id="KW-1185">Reference proteome</keyword>
<gene>
    <name evidence="1" type="ORF">C943_04313</name>
</gene>
<protein>
    <submittedName>
        <fullName evidence="1">Uncharacterized protein</fullName>
    </submittedName>
</protein>
<accession>M7X7S6</accession>
<dbReference type="AlphaFoldDB" id="M7X7S6"/>
<dbReference type="InParanoid" id="M7X7S6"/>
<organism evidence="1 2">
    <name type="scientific">Mariniradius saccharolyticus AK6</name>
    <dbReference type="NCBI Taxonomy" id="1239962"/>
    <lineage>
        <taxon>Bacteria</taxon>
        <taxon>Pseudomonadati</taxon>
        <taxon>Bacteroidota</taxon>
        <taxon>Cytophagia</taxon>
        <taxon>Cytophagales</taxon>
        <taxon>Cyclobacteriaceae</taxon>
        <taxon>Mariniradius</taxon>
    </lineage>
</organism>